<dbReference type="Proteomes" id="UP000823521">
    <property type="component" value="Unassembled WGS sequence"/>
</dbReference>
<evidence type="ECO:0000313" key="5">
    <source>
        <dbReference type="Proteomes" id="UP000823521"/>
    </source>
</evidence>
<reference evidence="4 5" key="1">
    <citation type="submission" date="2019-12" db="EMBL/GenBank/DDBJ databases">
        <title>Whole genome sequencing of endophytic Actinobacterium Micromonospora sp. MPMI6T.</title>
        <authorList>
            <person name="Evv R."/>
            <person name="Podile A.R."/>
        </authorList>
    </citation>
    <scope>NUCLEOTIDE SEQUENCE [LARGE SCALE GENOMIC DNA]</scope>
    <source>
        <strain evidence="4 5">MPMI6</strain>
    </source>
</reference>
<dbReference type="SMART" id="SM00421">
    <property type="entry name" value="HTH_LUXR"/>
    <property type="match status" value="1"/>
</dbReference>
<evidence type="ECO:0000256" key="1">
    <source>
        <dbReference type="ARBA" id="ARBA00022741"/>
    </source>
</evidence>
<feature type="domain" description="HTH luxR-type" evidence="3">
    <location>
        <begin position="868"/>
        <end position="933"/>
    </location>
</feature>
<dbReference type="RefSeq" id="WP_208814313.1">
    <property type="nucleotide sequence ID" value="NZ_WVUH01000122.1"/>
</dbReference>
<dbReference type="InterPro" id="IPR041664">
    <property type="entry name" value="AAA_16"/>
</dbReference>
<dbReference type="CDD" id="cd06170">
    <property type="entry name" value="LuxR_C_like"/>
    <property type="match status" value="1"/>
</dbReference>
<evidence type="ECO:0000256" key="2">
    <source>
        <dbReference type="ARBA" id="ARBA00022840"/>
    </source>
</evidence>
<dbReference type="PRINTS" id="PR00038">
    <property type="entry name" value="HTHLUXR"/>
</dbReference>
<protein>
    <submittedName>
        <fullName evidence="4">AAA family ATPase</fullName>
    </submittedName>
</protein>
<proteinExistence type="predicted"/>
<dbReference type="PANTHER" id="PTHR16305">
    <property type="entry name" value="TESTICULAR SOLUBLE ADENYLYL CYCLASE"/>
    <property type="match status" value="1"/>
</dbReference>
<dbReference type="Gene3D" id="1.25.40.10">
    <property type="entry name" value="Tetratricopeptide repeat domain"/>
    <property type="match status" value="1"/>
</dbReference>
<dbReference type="Pfam" id="PF13191">
    <property type="entry name" value="AAA_16"/>
    <property type="match status" value="1"/>
</dbReference>
<dbReference type="InterPro" id="IPR027417">
    <property type="entry name" value="P-loop_NTPase"/>
</dbReference>
<dbReference type="InterPro" id="IPR016032">
    <property type="entry name" value="Sig_transdc_resp-reg_C-effctor"/>
</dbReference>
<evidence type="ECO:0000313" key="4">
    <source>
        <dbReference type="EMBL" id="MBO4207418.1"/>
    </source>
</evidence>
<gene>
    <name evidence="4" type="ORF">GSF22_15575</name>
</gene>
<organism evidence="4 5">
    <name type="scientific">Micromonospora echinofusca</name>
    <dbReference type="NCBI Taxonomy" id="47858"/>
    <lineage>
        <taxon>Bacteria</taxon>
        <taxon>Bacillati</taxon>
        <taxon>Actinomycetota</taxon>
        <taxon>Actinomycetes</taxon>
        <taxon>Micromonosporales</taxon>
        <taxon>Micromonosporaceae</taxon>
        <taxon>Micromonospora</taxon>
    </lineage>
</organism>
<dbReference type="EMBL" id="WVUH01000122">
    <property type="protein sequence ID" value="MBO4207418.1"/>
    <property type="molecule type" value="Genomic_DNA"/>
</dbReference>
<dbReference type="InterPro" id="IPR000792">
    <property type="entry name" value="Tscrpt_reg_LuxR_C"/>
</dbReference>
<dbReference type="Gene3D" id="3.40.50.300">
    <property type="entry name" value="P-loop containing nucleotide triphosphate hydrolases"/>
    <property type="match status" value="1"/>
</dbReference>
<dbReference type="InterPro" id="IPR036388">
    <property type="entry name" value="WH-like_DNA-bd_sf"/>
</dbReference>
<dbReference type="SUPFAM" id="SSF48452">
    <property type="entry name" value="TPR-like"/>
    <property type="match status" value="1"/>
</dbReference>
<dbReference type="Gene3D" id="1.10.10.10">
    <property type="entry name" value="Winged helix-like DNA-binding domain superfamily/Winged helix DNA-binding domain"/>
    <property type="match status" value="1"/>
</dbReference>
<accession>A0ABS3VSH8</accession>
<dbReference type="PANTHER" id="PTHR16305:SF35">
    <property type="entry name" value="TRANSCRIPTIONAL ACTIVATOR DOMAIN"/>
    <property type="match status" value="1"/>
</dbReference>
<dbReference type="SUPFAM" id="SSF52540">
    <property type="entry name" value="P-loop containing nucleoside triphosphate hydrolases"/>
    <property type="match status" value="1"/>
</dbReference>
<sequence>MSEHDAVPSDRPTHTEPPLVGRAELLDYIAARTAAGRRVLLTGPNGIGKSALLGALAATARERGERVLHLTASESDRWMPCAALADLLRAVPETLVHQLPDTQRAAVDAIQLRAHGGTARDSELRAGRIALCAIFERYAADGPALLLFDDAHWIDAASTDVIGYALRRLASPVLAAVAVGTPESRFPPAAEEIPVPALSVGELTELLTPYGLPARLATKVHTDSGGNPFLALALAGALTDRSSGDIRPVQLPRPLRTVIAERLRALPKEVRRTLLTAALAVRPTADLLRRAGHDCADDEITTAVAAGLLVCNDHEIHFTPPAVASVVAQSASAAERTEAHRVLAAVTDAASRIRHRTLASTDSEARPSRGLAAAAEAALRSGARALAAELYLLAADRTPVEASTERFEWLATAAEVGAAGSLPDPVYRSAEAVLSADAPRAHRVRVRLALVDLASQALAAMEEVLACALEDAEGDPALMAQVRLRLSWARMVCGDSELFRSEAIAAATLARVAQDPATEAMALTMQALAARVTARPAEAEKALAAALALPGTPPPGLLHMAPRFHAARFAFFDDRLVEARTDLLRMLSHVERGKGDELVVVLRSLSEVAARMGCCRDALDYAHRAMRVARECGTSPGPTWYTRAVAELAGGSLARAAALAERGIRASKQEHDTIYLERSLHALGQALIRSGRTGRGVQVLQRVRSGERGRGLSAPFVLRWHGDLALGLASLGRPEEAENVIAEARAAMKREVPDGSGGAVAAQLARAEAVVATGRGDPNGALALLDAAQRRLAELGQPLEEGHCLLERSHIERRQRRFAAARRTASLALELFAGCEAHPWAEQAARALARCETLSRSARRIDGSTAKSQRPFMALTATEEQIAVLVGTGATNREVASQMFISTKTVEGTLTRVYRKLGVRSRTQLCSLLQSMLGADGTATRTEELTVGRWNPLPDVGPTPASRATLSGGL</sequence>
<keyword evidence="1" id="KW-0547">Nucleotide-binding</keyword>
<keyword evidence="5" id="KW-1185">Reference proteome</keyword>
<dbReference type="Pfam" id="PF00196">
    <property type="entry name" value="GerE"/>
    <property type="match status" value="1"/>
</dbReference>
<dbReference type="PROSITE" id="PS50043">
    <property type="entry name" value="HTH_LUXR_2"/>
    <property type="match status" value="1"/>
</dbReference>
<comment type="caution">
    <text evidence="4">The sequence shown here is derived from an EMBL/GenBank/DDBJ whole genome shotgun (WGS) entry which is preliminary data.</text>
</comment>
<dbReference type="SUPFAM" id="SSF46894">
    <property type="entry name" value="C-terminal effector domain of the bipartite response regulators"/>
    <property type="match status" value="1"/>
</dbReference>
<keyword evidence="2" id="KW-0067">ATP-binding</keyword>
<name>A0ABS3VSH8_MICEH</name>
<evidence type="ECO:0000259" key="3">
    <source>
        <dbReference type="PROSITE" id="PS50043"/>
    </source>
</evidence>
<dbReference type="InterPro" id="IPR011990">
    <property type="entry name" value="TPR-like_helical_dom_sf"/>
</dbReference>